<evidence type="ECO:0000313" key="1">
    <source>
        <dbReference type="EMBL" id="CAG8503780.1"/>
    </source>
</evidence>
<keyword evidence="2" id="KW-1185">Reference proteome</keyword>
<gene>
    <name evidence="1" type="ORF">ACOLOM_LOCUS2916</name>
</gene>
<sequence>MGVMCSTSEEYKTSYWKDFNELRTEGEKLWEAEPKLVSAEEALYMPNIESHSLSKSAVNTTDLLEGHTSLVAIYFNQFGDNHTQTFTRPFLDEFSDHNRIQLMKVNIEVNFAKSLILRLLTPYLKRTIPASLHNNYILLFHDDPSLREALDMNNSCRGYVFLVDSSCKLRWSAHGNATSREIESMLKLVKTLDEQNQSTIK</sequence>
<evidence type="ECO:0000313" key="2">
    <source>
        <dbReference type="Proteomes" id="UP000789525"/>
    </source>
</evidence>
<dbReference type="Proteomes" id="UP000789525">
    <property type="component" value="Unassembled WGS sequence"/>
</dbReference>
<name>A0ACA9L3E2_9GLOM</name>
<proteinExistence type="predicted"/>
<accession>A0ACA9L3E2</accession>
<dbReference type="EMBL" id="CAJVPT010004057">
    <property type="protein sequence ID" value="CAG8503780.1"/>
    <property type="molecule type" value="Genomic_DNA"/>
</dbReference>
<organism evidence="1 2">
    <name type="scientific">Acaulospora colombiana</name>
    <dbReference type="NCBI Taxonomy" id="27376"/>
    <lineage>
        <taxon>Eukaryota</taxon>
        <taxon>Fungi</taxon>
        <taxon>Fungi incertae sedis</taxon>
        <taxon>Mucoromycota</taxon>
        <taxon>Glomeromycotina</taxon>
        <taxon>Glomeromycetes</taxon>
        <taxon>Diversisporales</taxon>
        <taxon>Acaulosporaceae</taxon>
        <taxon>Acaulospora</taxon>
    </lineage>
</organism>
<comment type="caution">
    <text evidence="1">The sequence shown here is derived from an EMBL/GenBank/DDBJ whole genome shotgun (WGS) entry which is preliminary data.</text>
</comment>
<protein>
    <submittedName>
        <fullName evidence="1">9706_t:CDS:1</fullName>
    </submittedName>
</protein>
<reference evidence="1" key="1">
    <citation type="submission" date="2021-06" db="EMBL/GenBank/DDBJ databases">
        <authorList>
            <person name="Kallberg Y."/>
            <person name="Tangrot J."/>
            <person name="Rosling A."/>
        </authorList>
    </citation>
    <scope>NUCLEOTIDE SEQUENCE</scope>
    <source>
        <strain evidence="1">CL356</strain>
    </source>
</reference>